<accession>A0AA92UZ82</accession>
<sequence length="234" mass="26346">MLFFLGAVTCFGQSVTQSNPLEYIAIGEGESRINEIIGKQNEILDTLSVLHGGMVTAETKMKKWEEKYNSYLKTAQGYADAIKAGCTLYMEGMQTLSALWEINTACKINPQGIAASVSMNTLYAETAVELVKTYRILKMVVAKGGEGNMLKGSERTKILWQLNTELEQLNRKLRSLALSISLYTFEDVWNKAIAGKIQKSNKVLAKEALSRQKRAMKVVARFYRERQSHKTWGW</sequence>
<dbReference type="AlphaFoldDB" id="A0AA92UZ82"/>
<name>A0AA92UZ82_9BACT</name>
<protein>
    <submittedName>
        <fullName evidence="1">Uncharacterized protein</fullName>
    </submittedName>
</protein>
<reference evidence="1 2" key="1">
    <citation type="submission" date="2018-08" db="EMBL/GenBank/DDBJ databases">
        <title>A genome reference for cultivated species of the human gut microbiota.</title>
        <authorList>
            <person name="Zou Y."/>
            <person name="Xue W."/>
            <person name="Luo G."/>
        </authorList>
    </citation>
    <scope>NUCLEOTIDE SEQUENCE [LARGE SCALE GENOMIC DNA]</scope>
    <source>
        <strain evidence="1 2">AM42-23AC</strain>
    </source>
</reference>
<dbReference type="EMBL" id="QSFW01000035">
    <property type="protein sequence ID" value="RHA83135.1"/>
    <property type="molecule type" value="Genomic_DNA"/>
</dbReference>
<evidence type="ECO:0000313" key="2">
    <source>
        <dbReference type="Proteomes" id="UP000284990"/>
    </source>
</evidence>
<evidence type="ECO:0000313" key="1">
    <source>
        <dbReference type="EMBL" id="RHA83135.1"/>
    </source>
</evidence>
<dbReference type="Proteomes" id="UP000284990">
    <property type="component" value="Unassembled WGS sequence"/>
</dbReference>
<proteinExistence type="predicted"/>
<gene>
    <name evidence="1" type="ORF">DW916_13430</name>
</gene>
<comment type="caution">
    <text evidence="1">The sequence shown here is derived from an EMBL/GenBank/DDBJ whole genome shotgun (WGS) entry which is preliminary data.</text>
</comment>
<organism evidence="1 2">
    <name type="scientific">Segatella copri</name>
    <dbReference type="NCBI Taxonomy" id="165179"/>
    <lineage>
        <taxon>Bacteria</taxon>
        <taxon>Pseudomonadati</taxon>
        <taxon>Bacteroidota</taxon>
        <taxon>Bacteroidia</taxon>
        <taxon>Bacteroidales</taxon>
        <taxon>Prevotellaceae</taxon>
        <taxon>Segatella</taxon>
    </lineage>
</organism>